<evidence type="ECO:0000313" key="2">
    <source>
        <dbReference type="EMBL" id="ACM22417.1"/>
    </source>
</evidence>
<name>B9KBM1_THENN</name>
<evidence type="ECO:0000313" key="3">
    <source>
        <dbReference type="Proteomes" id="UP000000445"/>
    </source>
</evidence>
<dbReference type="KEGG" id="tna:CTN_0241"/>
<dbReference type="STRING" id="309803.CTN_0241"/>
<feature type="domain" description="Metallo-beta-lactamase" evidence="1">
    <location>
        <begin position="18"/>
        <end position="219"/>
    </location>
</feature>
<dbReference type="InterPro" id="IPR036866">
    <property type="entry name" value="RibonucZ/Hydroxyglut_hydro"/>
</dbReference>
<dbReference type="RefSeq" id="WP_015918749.1">
    <property type="nucleotide sequence ID" value="NC_011978.1"/>
</dbReference>
<keyword evidence="3" id="KW-1185">Reference proteome</keyword>
<gene>
    <name evidence="2" type="ordered locus">CTN_0241</name>
</gene>
<dbReference type="eggNOG" id="COG1234">
    <property type="taxonomic scope" value="Bacteria"/>
</dbReference>
<dbReference type="InterPro" id="IPR001279">
    <property type="entry name" value="Metallo-B-lactamas"/>
</dbReference>
<proteinExistence type="predicted"/>
<dbReference type="Pfam" id="PF12706">
    <property type="entry name" value="Lactamase_B_2"/>
    <property type="match status" value="1"/>
</dbReference>
<dbReference type="AlphaFoldDB" id="B9KBM1"/>
<sequence length="254" mass="28724">MDLGFLGTAWAVSTEERDNTSIFLKSGNTFILVDCPGNVWGRLLKMRLNPLELDAIFITHGHVDHVYGLPSLLEMMRLNGRKRPLSIYVGEDFLVLVEKLLDLFEIANHPDSFKIDLFGLDYKSSLFRVKDLMIETFPVNHTVRNLALKFRNDNVSIVYSSDTAYHEPLAEFASNCDVLIHEATMSTKLGDAFREGHSTPSDAARIAEKARVKQLFLVHVGFSVSENPQKAIEEARNFFDGIVVIPKDLEIYSF</sequence>
<dbReference type="EMBL" id="CP000916">
    <property type="protein sequence ID" value="ACM22417.1"/>
    <property type="molecule type" value="Genomic_DNA"/>
</dbReference>
<dbReference type="Gene3D" id="3.60.15.10">
    <property type="entry name" value="Ribonuclease Z/Hydroxyacylglutathione hydrolase-like"/>
    <property type="match status" value="1"/>
</dbReference>
<protein>
    <submittedName>
        <fullName evidence="2">Beta-lactamase domain protein</fullName>
    </submittedName>
</protein>
<accession>B9KBM1</accession>
<dbReference type="SUPFAM" id="SSF56281">
    <property type="entry name" value="Metallo-hydrolase/oxidoreductase"/>
    <property type="match status" value="1"/>
</dbReference>
<evidence type="ECO:0000259" key="1">
    <source>
        <dbReference type="SMART" id="SM00849"/>
    </source>
</evidence>
<dbReference type="Proteomes" id="UP000000445">
    <property type="component" value="Chromosome"/>
</dbReference>
<organism evidence="2 3">
    <name type="scientific">Thermotoga neapolitana (strain ATCC 49049 / DSM 4359 / NBRC 107923 / NS-E)</name>
    <dbReference type="NCBI Taxonomy" id="309803"/>
    <lineage>
        <taxon>Bacteria</taxon>
        <taxon>Thermotogati</taxon>
        <taxon>Thermotogota</taxon>
        <taxon>Thermotogae</taxon>
        <taxon>Thermotogales</taxon>
        <taxon>Thermotogaceae</taxon>
        <taxon>Thermotoga</taxon>
    </lineage>
</organism>
<dbReference type="GO" id="GO:0042781">
    <property type="term" value="F:3'-tRNA processing endoribonuclease activity"/>
    <property type="evidence" value="ECO:0007669"/>
    <property type="project" value="TreeGrafter"/>
</dbReference>
<reference evidence="2 3" key="1">
    <citation type="journal article" date="2009" name="Biosci. Biotechnol. Biochem.">
        <title>WeGAS: a web-based microbial genome annotation system.</title>
        <authorList>
            <person name="Lee D."/>
            <person name="Seo H."/>
            <person name="Park C."/>
            <person name="Park K."/>
        </authorList>
    </citation>
    <scope>NUCLEOTIDE SEQUENCE [LARGE SCALE GENOMIC DNA]</scope>
    <source>
        <strain evidence="3">ATCC 49049 / DSM 4359 / NBRC 107923 / NS-E</strain>
    </source>
</reference>
<dbReference type="PANTHER" id="PTHR46018:SF2">
    <property type="entry name" value="ZINC PHOSPHODIESTERASE ELAC PROTEIN 1"/>
    <property type="match status" value="1"/>
</dbReference>
<dbReference type="SMART" id="SM00849">
    <property type="entry name" value="Lactamase_B"/>
    <property type="match status" value="1"/>
</dbReference>
<dbReference type="PANTHER" id="PTHR46018">
    <property type="entry name" value="ZINC PHOSPHODIESTERASE ELAC PROTEIN 1"/>
    <property type="match status" value="1"/>
</dbReference>
<dbReference type="HOGENOM" id="CLU_031317_3_2_0"/>